<dbReference type="CDD" id="cd07769">
    <property type="entry name" value="ASKHA_NBD_FGGY_GK"/>
    <property type="match status" value="1"/>
</dbReference>
<dbReference type="GO" id="GO:0005524">
    <property type="term" value="F:ATP binding"/>
    <property type="evidence" value="ECO:0007669"/>
    <property type="project" value="UniProtKB-KW"/>
</dbReference>
<keyword evidence="5" id="KW-0547">Nucleotide-binding</keyword>
<evidence type="ECO:0000256" key="8">
    <source>
        <dbReference type="ARBA" id="ARBA00022840"/>
    </source>
</evidence>
<dbReference type="InterPro" id="IPR018483">
    <property type="entry name" value="Carb_kinase_FGGY_CS"/>
</dbReference>
<accession>A0A8J6B007</accession>
<dbReference type="OrthoDB" id="5422795at2759"/>
<keyword evidence="8" id="KW-0067">ATP-binding</keyword>
<keyword evidence="7" id="KW-0319">Glycerol metabolism</keyword>
<dbReference type="Proteomes" id="UP000717585">
    <property type="component" value="Unassembled WGS sequence"/>
</dbReference>
<protein>
    <recommendedName>
        <fullName evidence="3">glycerol kinase</fullName>
        <ecNumber evidence="3">2.7.1.30</ecNumber>
    </recommendedName>
    <alternativeName>
        <fullName evidence="9">ATP:glycerol 3-phosphotransferase</fullName>
    </alternativeName>
</protein>
<evidence type="ECO:0000259" key="12">
    <source>
        <dbReference type="Pfam" id="PF02782"/>
    </source>
</evidence>
<dbReference type="AlphaFoldDB" id="A0A8J6B007"/>
<dbReference type="GO" id="GO:0004370">
    <property type="term" value="F:glycerol kinase activity"/>
    <property type="evidence" value="ECO:0007669"/>
    <property type="project" value="UniProtKB-EC"/>
</dbReference>
<comment type="caution">
    <text evidence="13">The sequence shown here is derived from an EMBL/GenBank/DDBJ whole genome shotgun (WGS) entry which is preliminary data.</text>
</comment>
<dbReference type="UniPathway" id="UPA00618">
    <property type="reaction ID" value="UER00672"/>
</dbReference>
<gene>
    <name evidence="13" type="ORF">J8273_3081</name>
</gene>
<evidence type="ECO:0000256" key="1">
    <source>
        <dbReference type="ARBA" id="ARBA00005190"/>
    </source>
</evidence>
<feature type="domain" description="Carbohydrate kinase FGGY N-terminal" evidence="11">
    <location>
        <begin position="28"/>
        <end position="278"/>
    </location>
</feature>
<organism evidence="13 14">
    <name type="scientific">Carpediemonas membranifera</name>
    <dbReference type="NCBI Taxonomy" id="201153"/>
    <lineage>
        <taxon>Eukaryota</taxon>
        <taxon>Metamonada</taxon>
        <taxon>Carpediemonas-like organisms</taxon>
        <taxon>Carpediemonas</taxon>
    </lineage>
</organism>
<proteinExistence type="inferred from homology"/>
<dbReference type="PANTHER" id="PTHR10196">
    <property type="entry name" value="SUGAR KINASE"/>
    <property type="match status" value="1"/>
</dbReference>
<keyword evidence="4 10" id="KW-0808">Transferase</keyword>
<keyword evidence="6 10" id="KW-0418">Kinase</keyword>
<comment type="pathway">
    <text evidence="1">Polyol metabolism; glycerol degradation via glycerol kinase pathway; sn-glycerol 3-phosphate from glycerol: step 1/1.</text>
</comment>
<dbReference type="EC" id="2.7.1.30" evidence="3"/>
<reference evidence="13" key="1">
    <citation type="submission" date="2021-05" db="EMBL/GenBank/DDBJ databases">
        <title>A free-living protist that lacks canonical eukaryotic 1 DNA replication and segregation systems.</title>
        <authorList>
            <person name="Salas-Leiva D.E."/>
            <person name="Tromer E.C."/>
            <person name="Curtis B.A."/>
            <person name="Jerlstrom-Hultqvist J."/>
            <person name="Kolisko M."/>
            <person name="Yi Z."/>
            <person name="Salas-Leiva J.S."/>
            <person name="Gallot-Lavallee L."/>
            <person name="Kops G.J.P.L."/>
            <person name="Archibald J.M."/>
            <person name="Simpson A.G.B."/>
            <person name="Roger A.J."/>
        </authorList>
    </citation>
    <scope>NUCLEOTIDE SEQUENCE</scope>
    <source>
        <strain evidence="13">BICM</strain>
    </source>
</reference>
<evidence type="ECO:0000256" key="10">
    <source>
        <dbReference type="RuleBase" id="RU003733"/>
    </source>
</evidence>
<feature type="domain" description="Carbohydrate kinase FGGY C-terminal" evidence="12">
    <location>
        <begin position="287"/>
        <end position="473"/>
    </location>
</feature>
<dbReference type="SUPFAM" id="SSF53067">
    <property type="entry name" value="Actin-like ATPase domain"/>
    <property type="match status" value="2"/>
</dbReference>
<evidence type="ECO:0000313" key="13">
    <source>
        <dbReference type="EMBL" id="KAG9395505.1"/>
    </source>
</evidence>
<evidence type="ECO:0000259" key="11">
    <source>
        <dbReference type="Pfam" id="PF00370"/>
    </source>
</evidence>
<comment type="similarity">
    <text evidence="2 10">Belongs to the FGGY kinase family.</text>
</comment>
<dbReference type="InterPro" id="IPR018485">
    <property type="entry name" value="FGGY_C"/>
</dbReference>
<dbReference type="FunFam" id="3.30.420.40:FF:000086">
    <property type="entry name" value="Glycerol kinase"/>
    <property type="match status" value="1"/>
</dbReference>
<dbReference type="InterPro" id="IPR005999">
    <property type="entry name" value="Glycerol_kin"/>
</dbReference>
<dbReference type="NCBIfam" id="TIGR01311">
    <property type="entry name" value="glycerol_kin"/>
    <property type="match status" value="1"/>
</dbReference>
<dbReference type="Pfam" id="PF00370">
    <property type="entry name" value="FGGY_N"/>
    <property type="match status" value="1"/>
</dbReference>
<dbReference type="EMBL" id="JAHDYR010000011">
    <property type="protein sequence ID" value="KAG9395505.1"/>
    <property type="molecule type" value="Genomic_DNA"/>
</dbReference>
<dbReference type="GO" id="GO:0005739">
    <property type="term" value="C:mitochondrion"/>
    <property type="evidence" value="ECO:0007669"/>
    <property type="project" value="TreeGrafter"/>
</dbReference>
<dbReference type="Pfam" id="PF02782">
    <property type="entry name" value="FGGY_C"/>
    <property type="match status" value="1"/>
</dbReference>
<dbReference type="PANTHER" id="PTHR10196:SF69">
    <property type="entry name" value="GLYCEROL KINASE"/>
    <property type="match status" value="1"/>
</dbReference>
<evidence type="ECO:0000256" key="7">
    <source>
        <dbReference type="ARBA" id="ARBA00022798"/>
    </source>
</evidence>
<dbReference type="InterPro" id="IPR018484">
    <property type="entry name" value="FGGY_N"/>
</dbReference>
<evidence type="ECO:0000256" key="3">
    <source>
        <dbReference type="ARBA" id="ARBA00012099"/>
    </source>
</evidence>
<dbReference type="Gene3D" id="3.30.420.40">
    <property type="match status" value="2"/>
</dbReference>
<dbReference type="NCBIfam" id="NF000756">
    <property type="entry name" value="PRK00047.1"/>
    <property type="match status" value="1"/>
</dbReference>
<evidence type="ECO:0000256" key="2">
    <source>
        <dbReference type="ARBA" id="ARBA00009156"/>
    </source>
</evidence>
<dbReference type="InterPro" id="IPR043129">
    <property type="entry name" value="ATPase_NBD"/>
</dbReference>
<dbReference type="GO" id="GO:0019563">
    <property type="term" value="P:glycerol catabolic process"/>
    <property type="evidence" value="ECO:0007669"/>
    <property type="project" value="UniProtKB-UniPathway"/>
</dbReference>
<evidence type="ECO:0000256" key="9">
    <source>
        <dbReference type="ARBA" id="ARBA00043149"/>
    </source>
</evidence>
<evidence type="ECO:0000256" key="6">
    <source>
        <dbReference type="ARBA" id="ARBA00022777"/>
    </source>
</evidence>
<dbReference type="InterPro" id="IPR000577">
    <property type="entry name" value="Carb_kinase_FGGY"/>
</dbReference>
<name>A0A8J6B007_9EUKA</name>
<dbReference type="PROSITE" id="PS00445">
    <property type="entry name" value="FGGY_KINASES_2"/>
    <property type="match status" value="1"/>
</dbReference>
<dbReference type="GO" id="GO:0046167">
    <property type="term" value="P:glycerol-3-phosphate biosynthetic process"/>
    <property type="evidence" value="ECO:0007669"/>
    <property type="project" value="TreeGrafter"/>
</dbReference>
<sequence length="520" mass="56647">MVIRKQRTNDKPMTEGSVASDKTKEVFIGAIDQGTTSSKFIIFSLDGEVISVAQEEHGQIHLKPGYCEHNPESLMVHINSCIEQALLKFEEKGYKRSQLASVGVTNQRETTVLWDAETGQPFYNAIVWHDVRNGPLVDELCNKVGGKYGLYAKTGLSISTYPSATKLQWIINNVPEAREAMKEGRARFGTIDSWVLWRLTGRHITDITNASRTMLFDIHKKAWDPELCALVGVDPSCLPEVVPSSAVYGKVTSKNCPLSKLNVVISGCMGDQQAALFGQNCFHPGEMKCTYGTGCFLLQQAGPTAPEVDPASGLLTTIAYDIDGTVCYAIEGAVACAGSMFQWLRDDVGIYSRTSEIEPLAREVDSSEGVILVPAFTGLFAPRWRPDARACIVGMTFRTNRCHIMRAALDAVSFQVVDVVKAMGGAQKLSVDGGMTVNRLLMQTQADQLGVDVEVSSMPEVTALGAAMASGLAVGLYKDFDDIKAHGGKKSTVTPTSTAEQREAWSEQWEKGIARALDWV</sequence>
<evidence type="ECO:0000256" key="4">
    <source>
        <dbReference type="ARBA" id="ARBA00022679"/>
    </source>
</evidence>
<dbReference type="PIRSF" id="PIRSF000538">
    <property type="entry name" value="GlpK"/>
    <property type="match status" value="1"/>
</dbReference>
<evidence type="ECO:0000313" key="14">
    <source>
        <dbReference type="Proteomes" id="UP000717585"/>
    </source>
</evidence>
<dbReference type="PROSITE" id="PS00933">
    <property type="entry name" value="FGGY_KINASES_1"/>
    <property type="match status" value="1"/>
</dbReference>
<dbReference type="GO" id="GO:0006641">
    <property type="term" value="P:triglyceride metabolic process"/>
    <property type="evidence" value="ECO:0007669"/>
    <property type="project" value="TreeGrafter"/>
</dbReference>
<evidence type="ECO:0000256" key="5">
    <source>
        <dbReference type="ARBA" id="ARBA00022741"/>
    </source>
</evidence>
<keyword evidence="14" id="KW-1185">Reference proteome</keyword>